<evidence type="ECO:0000256" key="1">
    <source>
        <dbReference type="SAM" id="Phobius"/>
    </source>
</evidence>
<keyword evidence="3" id="KW-1185">Reference proteome</keyword>
<name>A0A073K7K3_9BACI</name>
<keyword evidence="1" id="KW-1133">Transmembrane helix</keyword>
<protein>
    <submittedName>
        <fullName evidence="2">Uncharacterized protein</fullName>
    </submittedName>
</protein>
<dbReference type="STRING" id="574375.AZF08_13790"/>
<accession>A0A073K7K3</accession>
<feature type="transmembrane region" description="Helical" evidence="1">
    <location>
        <begin position="37"/>
        <end position="58"/>
    </location>
</feature>
<keyword evidence="1" id="KW-0472">Membrane</keyword>
<dbReference type="EMBL" id="JOTM01000030">
    <property type="protein sequence ID" value="KEK22511.1"/>
    <property type="molecule type" value="Genomic_DNA"/>
</dbReference>
<comment type="caution">
    <text evidence="2">The sequence shown here is derived from an EMBL/GenBank/DDBJ whole genome shotgun (WGS) entry which is preliminary data.</text>
</comment>
<dbReference type="Proteomes" id="UP000027778">
    <property type="component" value="Unassembled WGS sequence"/>
</dbReference>
<gene>
    <name evidence="2" type="ORF">BAGA_19120</name>
</gene>
<reference evidence="2 3" key="1">
    <citation type="submission" date="2014-06" db="EMBL/GenBank/DDBJ databases">
        <title>Draft genome sequence of Bacillus gaemokensis JCM 15801 (MCCC 1A00707).</title>
        <authorList>
            <person name="Lai Q."/>
            <person name="Liu Y."/>
            <person name="Shao Z."/>
        </authorList>
    </citation>
    <scope>NUCLEOTIDE SEQUENCE [LARGE SCALE GENOMIC DNA]</scope>
    <source>
        <strain evidence="2 3">JCM 15801</strain>
    </source>
</reference>
<evidence type="ECO:0000313" key="3">
    <source>
        <dbReference type="Proteomes" id="UP000027778"/>
    </source>
</evidence>
<evidence type="ECO:0000313" key="2">
    <source>
        <dbReference type="EMBL" id="KEK22511.1"/>
    </source>
</evidence>
<dbReference type="AlphaFoldDB" id="A0A073K7K3"/>
<sequence length="61" mass="6443">MSVGDVIGTSFFIGAPVLFVLFLVYALLTDEDVRDALLVSLVFIVVSIGVGFVVLKLLGIA</sequence>
<feature type="transmembrane region" description="Helical" evidence="1">
    <location>
        <begin position="6"/>
        <end position="28"/>
    </location>
</feature>
<organism evidence="2 3">
    <name type="scientific">Bacillus gaemokensis</name>
    <dbReference type="NCBI Taxonomy" id="574375"/>
    <lineage>
        <taxon>Bacteria</taxon>
        <taxon>Bacillati</taxon>
        <taxon>Bacillota</taxon>
        <taxon>Bacilli</taxon>
        <taxon>Bacillales</taxon>
        <taxon>Bacillaceae</taxon>
        <taxon>Bacillus</taxon>
        <taxon>Bacillus cereus group</taxon>
    </lineage>
</organism>
<keyword evidence="1" id="KW-0812">Transmembrane</keyword>
<proteinExistence type="predicted"/>